<evidence type="ECO:0000313" key="3">
    <source>
        <dbReference type="Proteomes" id="UP000284779"/>
    </source>
</evidence>
<accession>A0A413RCQ7</accession>
<comment type="caution">
    <text evidence="2">The sequence shown here is derived from an EMBL/GenBank/DDBJ whole genome shotgun (WGS) entry which is preliminary data.</text>
</comment>
<proteinExistence type="predicted"/>
<protein>
    <submittedName>
        <fullName evidence="2">Phage portal protein</fullName>
    </submittedName>
</protein>
<name>A0A413RCQ7_9FIRM</name>
<gene>
    <name evidence="2" type="ORF">DW944_00105</name>
</gene>
<evidence type="ECO:0000256" key="1">
    <source>
        <dbReference type="SAM" id="MobiDB-lite"/>
    </source>
</evidence>
<feature type="region of interest" description="Disordered" evidence="1">
    <location>
        <begin position="472"/>
        <end position="507"/>
    </location>
</feature>
<keyword evidence="3" id="KW-1185">Reference proteome</keyword>
<dbReference type="EMBL" id="QSFD01000001">
    <property type="protein sequence ID" value="RHA20606.1"/>
    <property type="molecule type" value="Genomic_DNA"/>
</dbReference>
<dbReference type="AlphaFoldDB" id="A0A413RCQ7"/>
<evidence type="ECO:0000313" key="2">
    <source>
        <dbReference type="EMBL" id="RHA20606.1"/>
    </source>
</evidence>
<dbReference type="Pfam" id="PF05133">
    <property type="entry name" value="SPP1_portal"/>
    <property type="match status" value="1"/>
</dbReference>
<feature type="compositionally biased region" description="Basic and acidic residues" evidence="1">
    <location>
        <begin position="497"/>
        <end position="507"/>
    </location>
</feature>
<dbReference type="InterPro" id="IPR021145">
    <property type="entry name" value="Portal_protein_SPP1_Gp6-like"/>
</dbReference>
<dbReference type="Proteomes" id="UP000284779">
    <property type="component" value="Unassembled WGS sequence"/>
</dbReference>
<sequence>MRLMDKMRDGIRHFLRIQDAPKQTFNIRELLNYDGNCVKNLIWYRGDSYELTQFYQNIPGGSDGVKFWAARSTVGREIRKIHTGLPGIIVDRLTDIVINDFSQISFSKDSDKREWNEISKDNNFKGILKKAVSKMLILGDGAFKISLDESISKYPIIEFYGSDKVDFVYNRGRIQEVVFTTEYEQNQVMYVLKEHYGYGYIKYKLYRATDNMEVPLGIIPVLSNLVDVGFDSSLIMAHPIKFGENPKWEGRGQSIFDKKTDDFDALDEAWSQWMDALRKGRSKEWIPESLLPRDPESGAIIKPNAFDNSYIKRGDDLSENAQNKIEVTQPTIPHDSYLATYITALDLCLQGLISPSTLGIDVKKLDNADAQREKEKTTLYTRGNIVDILQDQIPLFIQKVFNVVSISQNNVPTEVKCTIDFSEYANPSFESQVETVGKAKTQGIMSVEASVDELYGDTKDEEWKKEEVARLKAEQGIAEEEEPALNLEGENTDEGDSGEKGLPDVEE</sequence>
<organism evidence="2 3">
    <name type="scientific">Eubacterium ventriosum</name>
    <dbReference type="NCBI Taxonomy" id="39496"/>
    <lineage>
        <taxon>Bacteria</taxon>
        <taxon>Bacillati</taxon>
        <taxon>Bacillota</taxon>
        <taxon>Clostridia</taxon>
        <taxon>Eubacteriales</taxon>
        <taxon>Eubacteriaceae</taxon>
        <taxon>Eubacterium</taxon>
    </lineage>
</organism>
<dbReference type="RefSeq" id="WP_117969173.1">
    <property type="nucleotide sequence ID" value="NZ_CATWJF010000015.1"/>
</dbReference>
<reference evidence="2 3" key="1">
    <citation type="submission" date="2018-08" db="EMBL/GenBank/DDBJ databases">
        <title>A genome reference for cultivated species of the human gut microbiota.</title>
        <authorList>
            <person name="Zou Y."/>
            <person name="Xue W."/>
            <person name="Luo G."/>
        </authorList>
    </citation>
    <scope>NUCLEOTIDE SEQUENCE [LARGE SCALE GENOMIC DNA]</scope>
    <source>
        <strain evidence="2 3">AM44-11BH</strain>
    </source>
</reference>